<keyword evidence="8" id="KW-1185">Reference proteome</keyword>
<dbReference type="OrthoDB" id="200954at2759"/>
<dbReference type="GO" id="GO:0030003">
    <property type="term" value="P:intracellular monoatomic cation homeostasis"/>
    <property type="evidence" value="ECO:0007669"/>
    <property type="project" value="TreeGrafter"/>
</dbReference>
<evidence type="ECO:0000256" key="1">
    <source>
        <dbReference type="ARBA" id="ARBA00004141"/>
    </source>
</evidence>
<feature type="transmembrane region" description="Helical" evidence="6">
    <location>
        <begin position="47"/>
        <end position="69"/>
    </location>
</feature>
<evidence type="ECO:0000313" key="7">
    <source>
        <dbReference type="EMBL" id="GFQ80105.1"/>
    </source>
</evidence>
<feature type="non-terminal residue" evidence="7">
    <location>
        <position position="1"/>
    </location>
</feature>
<evidence type="ECO:0000256" key="2">
    <source>
        <dbReference type="ARBA" id="ARBA00006939"/>
    </source>
</evidence>
<keyword evidence="5 6" id="KW-0472">Membrane</keyword>
<dbReference type="GO" id="GO:0140410">
    <property type="term" value="F:monoatomic cation:bicarbonate symporter activity"/>
    <property type="evidence" value="ECO:0007669"/>
    <property type="project" value="TreeGrafter"/>
</dbReference>
<dbReference type="PANTHER" id="PTHR12191">
    <property type="entry name" value="SOLUTE CARRIER FAMILY 39"/>
    <property type="match status" value="1"/>
</dbReference>
<comment type="similarity">
    <text evidence="2">Belongs to the ZIP transporter (TC 2.A.5) family.</text>
</comment>
<dbReference type="EMBL" id="BMAO01002346">
    <property type="protein sequence ID" value="GFQ80105.1"/>
    <property type="molecule type" value="Genomic_DNA"/>
</dbReference>
<evidence type="ECO:0000256" key="3">
    <source>
        <dbReference type="ARBA" id="ARBA00022692"/>
    </source>
</evidence>
<name>A0A8X6KM07_TRICU</name>
<keyword evidence="4 6" id="KW-1133">Transmembrane helix</keyword>
<evidence type="ECO:0000256" key="5">
    <source>
        <dbReference type="ARBA" id="ARBA00023136"/>
    </source>
</evidence>
<comment type="caution">
    <text evidence="7">The sequence shown here is derived from an EMBL/GenBank/DDBJ whole genome shotgun (WGS) entry which is preliminary data.</text>
</comment>
<proteinExistence type="inferred from homology"/>
<evidence type="ECO:0000256" key="6">
    <source>
        <dbReference type="SAM" id="Phobius"/>
    </source>
</evidence>
<keyword evidence="3 6" id="KW-0812">Transmembrane</keyword>
<comment type="subcellular location">
    <subcellularLocation>
        <location evidence="1">Membrane</location>
        <topology evidence="1">Multi-pass membrane protein</topology>
    </subcellularLocation>
</comment>
<evidence type="ECO:0000313" key="8">
    <source>
        <dbReference type="Proteomes" id="UP000887116"/>
    </source>
</evidence>
<dbReference type="Proteomes" id="UP000887116">
    <property type="component" value="Unassembled WGS sequence"/>
</dbReference>
<evidence type="ECO:0000256" key="4">
    <source>
        <dbReference type="ARBA" id="ARBA00022989"/>
    </source>
</evidence>
<reference evidence="7" key="1">
    <citation type="submission" date="2020-07" db="EMBL/GenBank/DDBJ databases">
        <title>Multicomponent nature underlies the extraordinary mechanical properties of spider dragline silk.</title>
        <authorList>
            <person name="Kono N."/>
            <person name="Nakamura H."/>
            <person name="Mori M."/>
            <person name="Yoshida Y."/>
            <person name="Ohtoshi R."/>
            <person name="Malay A.D."/>
            <person name="Moran D.A.P."/>
            <person name="Tomita M."/>
            <person name="Numata K."/>
            <person name="Arakawa K."/>
        </authorList>
    </citation>
    <scope>NUCLEOTIDE SEQUENCE</scope>
</reference>
<dbReference type="GO" id="GO:0005385">
    <property type="term" value="F:zinc ion transmembrane transporter activity"/>
    <property type="evidence" value="ECO:0007669"/>
    <property type="project" value="TreeGrafter"/>
</dbReference>
<accession>A0A8X6KM07</accession>
<dbReference type="InterPro" id="IPR003689">
    <property type="entry name" value="ZIP"/>
</dbReference>
<sequence>ASLNSFRYVNLDYAYFVVYGYGSLSVFIISLTSLAGVLLLPIMTKHAYNYIISGFYGLAFSTLAADALLHLMPQFLGLHSHGPGEDHGHSHEGGFFEPYAQLQLGVFFTVYGLFLFESIMCAFSKSDHSHQQLAYLLMRKMSSYVVETLAGPKDIFRYYIDSFTSCYICKLQLLQLLRM</sequence>
<gene>
    <name evidence="7" type="primary">Slc39a12</name>
    <name evidence="7" type="ORF">TNCT_84841</name>
</gene>
<organism evidence="7 8">
    <name type="scientific">Trichonephila clavata</name>
    <name type="common">Joro spider</name>
    <name type="synonym">Nephila clavata</name>
    <dbReference type="NCBI Taxonomy" id="2740835"/>
    <lineage>
        <taxon>Eukaryota</taxon>
        <taxon>Metazoa</taxon>
        <taxon>Ecdysozoa</taxon>
        <taxon>Arthropoda</taxon>
        <taxon>Chelicerata</taxon>
        <taxon>Arachnida</taxon>
        <taxon>Araneae</taxon>
        <taxon>Araneomorphae</taxon>
        <taxon>Entelegynae</taxon>
        <taxon>Araneoidea</taxon>
        <taxon>Nephilidae</taxon>
        <taxon>Trichonephila</taxon>
    </lineage>
</organism>
<dbReference type="AlphaFoldDB" id="A0A8X6KM07"/>
<dbReference type="Pfam" id="PF02535">
    <property type="entry name" value="Zip"/>
    <property type="match status" value="1"/>
</dbReference>
<feature type="transmembrane region" description="Helical" evidence="6">
    <location>
        <begin position="102"/>
        <end position="123"/>
    </location>
</feature>
<dbReference type="GO" id="GO:0005886">
    <property type="term" value="C:plasma membrane"/>
    <property type="evidence" value="ECO:0007669"/>
    <property type="project" value="TreeGrafter"/>
</dbReference>
<protein>
    <submittedName>
        <fullName evidence="7">Zinc transporter ZIP12</fullName>
    </submittedName>
</protein>
<dbReference type="InterPro" id="IPR050799">
    <property type="entry name" value="ZIP_Transporter"/>
</dbReference>
<dbReference type="GO" id="GO:0071578">
    <property type="term" value="P:zinc ion import across plasma membrane"/>
    <property type="evidence" value="ECO:0007669"/>
    <property type="project" value="TreeGrafter"/>
</dbReference>
<dbReference type="PANTHER" id="PTHR12191:SF37">
    <property type="entry name" value="ZINC TRANSPORTER FOI"/>
    <property type="match status" value="1"/>
</dbReference>
<feature type="transmembrane region" description="Helical" evidence="6">
    <location>
        <begin position="13"/>
        <end position="40"/>
    </location>
</feature>